<name>A0A6A7BEH2_9PLEO</name>
<gene>
    <name evidence="1" type="ORF">T440DRAFT_318528</name>
</gene>
<dbReference type="OrthoDB" id="3749299at2759"/>
<evidence type="ECO:0000313" key="1">
    <source>
        <dbReference type="EMBL" id="KAF2853097.1"/>
    </source>
</evidence>
<protein>
    <submittedName>
        <fullName evidence="1">Uncharacterized protein</fullName>
    </submittedName>
</protein>
<evidence type="ECO:0000313" key="2">
    <source>
        <dbReference type="Proteomes" id="UP000799423"/>
    </source>
</evidence>
<dbReference type="EMBL" id="MU006296">
    <property type="protein sequence ID" value="KAF2853097.1"/>
    <property type="molecule type" value="Genomic_DNA"/>
</dbReference>
<organism evidence="1 2">
    <name type="scientific">Plenodomus tracheiphilus IPT5</name>
    <dbReference type="NCBI Taxonomy" id="1408161"/>
    <lineage>
        <taxon>Eukaryota</taxon>
        <taxon>Fungi</taxon>
        <taxon>Dikarya</taxon>
        <taxon>Ascomycota</taxon>
        <taxon>Pezizomycotina</taxon>
        <taxon>Dothideomycetes</taxon>
        <taxon>Pleosporomycetidae</taxon>
        <taxon>Pleosporales</taxon>
        <taxon>Pleosporineae</taxon>
        <taxon>Leptosphaeriaceae</taxon>
        <taxon>Plenodomus</taxon>
    </lineage>
</organism>
<proteinExistence type="predicted"/>
<accession>A0A6A7BEH2</accession>
<reference evidence="1" key="1">
    <citation type="submission" date="2020-01" db="EMBL/GenBank/DDBJ databases">
        <authorList>
            <consortium name="DOE Joint Genome Institute"/>
            <person name="Haridas S."/>
            <person name="Albert R."/>
            <person name="Binder M."/>
            <person name="Bloem J."/>
            <person name="Labutti K."/>
            <person name="Salamov A."/>
            <person name="Andreopoulos B."/>
            <person name="Baker S.E."/>
            <person name="Barry K."/>
            <person name="Bills G."/>
            <person name="Bluhm B.H."/>
            <person name="Cannon C."/>
            <person name="Castanera R."/>
            <person name="Culley D.E."/>
            <person name="Daum C."/>
            <person name="Ezra D."/>
            <person name="Gonzalez J.B."/>
            <person name="Henrissat B."/>
            <person name="Kuo A."/>
            <person name="Liang C."/>
            <person name="Lipzen A."/>
            <person name="Lutzoni F."/>
            <person name="Magnuson J."/>
            <person name="Mondo S."/>
            <person name="Nolan M."/>
            <person name="Ohm R."/>
            <person name="Pangilinan J."/>
            <person name="Park H.-J."/>
            <person name="Ramirez L."/>
            <person name="Alfaro M."/>
            <person name="Sun H."/>
            <person name="Tritt A."/>
            <person name="Yoshinaga Y."/>
            <person name="Zwiers L.-H."/>
            <person name="Turgeon B.G."/>
            <person name="Goodwin S.B."/>
            <person name="Spatafora J.W."/>
            <person name="Crous P.W."/>
            <person name="Grigoriev I.V."/>
        </authorList>
    </citation>
    <scope>NUCLEOTIDE SEQUENCE</scope>
    <source>
        <strain evidence="1">IPT5</strain>
    </source>
</reference>
<dbReference type="Proteomes" id="UP000799423">
    <property type="component" value="Unassembled WGS sequence"/>
</dbReference>
<keyword evidence="2" id="KW-1185">Reference proteome</keyword>
<dbReference type="AlphaFoldDB" id="A0A6A7BEH2"/>
<sequence length="349" mass="38885">MAESDAVFSLSVNGRLSFQPGRKGFAGTMPNLMIRMNDTSNAATLVISGHNPSTNKFSLRTALQSGLLALYDLDNDTKVTIPPADNEPSELTIEAGARPQWHDLTLNPQNDFWNQILTPGHNYEIRWQPNSSNAPFAYHGPSKPQDPTHHLPVQTFSSTIKISVFDPSSTPPQLSISLSPTAKTCHLSGTPRFGFKLEITSHDATPLTICLNKTPLKELHGLEEIAHTVDQDGEEVEWPYGIGCWEGKEPFPDDGLFEEFKPGVPYERVFWLEEYDKETANGGELGVLDKGETYTVSVSKELRGSFWMWRRGGKGEMLAGSEKEKEERWRESSGPIMLEVSEPFTFETV</sequence>